<comment type="caution">
    <text evidence="4">The sequence shown here is derived from an EMBL/GenBank/DDBJ whole genome shotgun (WGS) entry which is preliminary data.</text>
</comment>
<evidence type="ECO:0000256" key="1">
    <source>
        <dbReference type="ARBA" id="ARBA00022737"/>
    </source>
</evidence>
<dbReference type="InterPro" id="IPR057027">
    <property type="entry name" value="TPR_mt"/>
</dbReference>
<keyword evidence="5" id="KW-1185">Reference proteome</keyword>
<reference evidence="4 5" key="1">
    <citation type="submission" date="2016-02" db="EMBL/GenBank/DDBJ databases">
        <title>Genome analysis of coral dinoflagellate symbionts highlights evolutionary adaptations to a symbiotic lifestyle.</title>
        <authorList>
            <person name="Aranda M."/>
            <person name="Li Y."/>
            <person name="Liew Y.J."/>
            <person name="Baumgarten S."/>
            <person name="Simakov O."/>
            <person name="Wilson M."/>
            <person name="Piel J."/>
            <person name="Ashoor H."/>
            <person name="Bougouffa S."/>
            <person name="Bajic V.B."/>
            <person name="Ryu T."/>
            <person name="Ravasi T."/>
            <person name="Bayer T."/>
            <person name="Micklem G."/>
            <person name="Kim H."/>
            <person name="Bhak J."/>
            <person name="Lajeunesse T.C."/>
            <person name="Voolstra C.R."/>
        </authorList>
    </citation>
    <scope>NUCLEOTIDE SEQUENCE [LARGE SCALE GENOMIC DNA]</scope>
    <source>
        <strain evidence="4 5">CCMP2467</strain>
    </source>
</reference>
<dbReference type="InterPro" id="IPR002885">
    <property type="entry name" value="PPR_rpt"/>
</dbReference>
<dbReference type="InterPro" id="IPR011990">
    <property type="entry name" value="TPR-like_helical_dom_sf"/>
</dbReference>
<accession>A0A1Q9DNY8</accession>
<gene>
    <name evidence="4" type="ORF">AK812_SmicGene20820</name>
</gene>
<dbReference type="AlphaFoldDB" id="A0A1Q9DNY8"/>
<dbReference type="OrthoDB" id="185373at2759"/>
<evidence type="ECO:0000256" key="2">
    <source>
        <dbReference type="PROSITE-ProRule" id="PRU00708"/>
    </source>
</evidence>
<feature type="repeat" description="PPR" evidence="2">
    <location>
        <begin position="162"/>
        <end position="192"/>
    </location>
</feature>
<protein>
    <submittedName>
        <fullName evidence="4">Pentatricopeptide repeat-containing protein, chloroplastic</fullName>
    </submittedName>
</protein>
<dbReference type="PANTHER" id="PTHR47447:SF17">
    <property type="entry name" value="OS12G0638900 PROTEIN"/>
    <property type="match status" value="1"/>
</dbReference>
<name>A0A1Q9DNY8_SYMMI</name>
<feature type="repeat" description="PPR" evidence="2">
    <location>
        <begin position="127"/>
        <end position="161"/>
    </location>
</feature>
<proteinExistence type="predicted"/>
<organism evidence="4 5">
    <name type="scientific">Symbiodinium microadriaticum</name>
    <name type="common">Dinoflagellate</name>
    <name type="synonym">Zooxanthella microadriatica</name>
    <dbReference type="NCBI Taxonomy" id="2951"/>
    <lineage>
        <taxon>Eukaryota</taxon>
        <taxon>Sar</taxon>
        <taxon>Alveolata</taxon>
        <taxon>Dinophyceae</taxon>
        <taxon>Suessiales</taxon>
        <taxon>Symbiodiniaceae</taxon>
        <taxon>Symbiodinium</taxon>
    </lineage>
</organism>
<dbReference type="Pfam" id="PF23276">
    <property type="entry name" value="TPR_24"/>
    <property type="match status" value="1"/>
</dbReference>
<dbReference type="PROSITE" id="PS51375">
    <property type="entry name" value="PPR"/>
    <property type="match status" value="4"/>
</dbReference>
<dbReference type="Proteomes" id="UP000186817">
    <property type="component" value="Unassembled WGS sequence"/>
</dbReference>
<dbReference type="PANTHER" id="PTHR47447">
    <property type="entry name" value="OS03G0856100 PROTEIN"/>
    <property type="match status" value="1"/>
</dbReference>
<evidence type="ECO:0000313" key="5">
    <source>
        <dbReference type="Proteomes" id="UP000186817"/>
    </source>
</evidence>
<evidence type="ECO:0000259" key="3">
    <source>
        <dbReference type="Pfam" id="PF23276"/>
    </source>
</evidence>
<dbReference type="Gene3D" id="1.25.40.10">
    <property type="entry name" value="Tetratricopeptide repeat domain"/>
    <property type="match status" value="3"/>
</dbReference>
<keyword evidence="1" id="KW-0677">Repeat</keyword>
<feature type="repeat" description="PPR" evidence="2">
    <location>
        <begin position="230"/>
        <end position="264"/>
    </location>
</feature>
<feature type="repeat" description="PPR" evidence="2">
    <location>
        <begin position="265"/>
        <end position="299"/>
    </location>
</feature>
<dbReference type="NCBIfam" id="TIGR00756">
    <property type="entry name" value="PPR"/>
    <property type="match status" value="2"/>
</dbReference>
<evidence type="ECO:0000313" key="4">
    <source>
        <dbReference type="EMBL" id="OLP96875.1"/>
    </source>
</evidence>
<sequence length="467" mass="51208">MCEHRAAGSLTDPAVNLPLEKWRLNPWSATTAIRSFSSPELVKHALALMREGHVETSVFHCSAAMNSCRECNGWTDAIGILNCMQQENIPYNEITHNVALSSFADGSKWANSFHHLNFMRQTAVEPTPVSFSSVLAAVSREGLWQEALTIFFEMQREMLRTDVMCFNTIISACGRGGQWLLAIDLLDQLKSSMQPTDSSYSATISACEKAFKWQHAVALLQDMGKTLPDSRKCYNAAISACEKCGHWHVALSLLQQMAEARILRDRVTCNAAIGACAKSASWPSALSLLESMPVSALQPGTITYNTVITVCENGLQWRLVLELTDTSPGVAVSDSEPTELHHAIWRLTKQPPSRFLWEQGEAAAKRASGMVGKFRPKKLVSLLRALASMLVTEEALYLQAAETLTFAARGAGLLQAQELANLCWAYAVVDAPGSSAIFQAVQEAFIERRKRVAADAMLGLKLTKLTA</sequence>
<feature type="domain" description="Pentatricopeptide repeat-containing protein-mitochondrial" evidence="3">
    <location>
        <begin position="78"/>
        <end position="185"/>
    </location>
</feature>
<dbReference type="Pfam" id="PF01535">
    <property type="entry name" value="PPR"/>
    <property type="match status" value="3"/>
</dbReference>
<dbReference type="EMBL" id="LSRX01000452">
    <property type="protein sequence ID" value="OLP96875.1"/>
    <property type="molecule type" value="Genomic_DNA"/>
</dbReference>